<keyword evidence="1" id="KW-0732">Signal</keyword>
<protein>
    <submittedName>
        <fullName evidence="2">Shell matrix protein</fullName>
    </submittedName>
</protein>
<evidence type="ECO:0000256" key="1">
    <source>
        <dbReference type="SAM" id="SignalP"/>
    </source>
</evidence>
<feature type="signal peptide" evidence="1">
    <location>
        <begin position="1"/>
        <end position="19"/>
    </location>
</feature>
<proteinExistence type="evidence at transcript level"/>
<dbReference type="EMBL" id="FX983013">
    <property type="protein sequence ID" value="BAS30481.1"/>
    <property type="molecule type" value="mRNA"/>
</dbReference>
<dbReference type="AlphaFoldDB" id="A0A3G9CM06"/>
<organism evidence="2">
    <name type="scientific">Laqueus rubellus</name>
    <name type="common">Lampshell</name>
    <dbReference type="NCBI Taxonomy" id="93892"/>
    <lineage>
        <taxon>Eukaryota</taxon>
        <taxon>Metazoa</taxon>
        <taxon>Spiralia</taxon>
        <taxon>Lophotrochozoa</taxon>
        <taxon>Brachiopoda</taxon>
        <taxon>Rhynchonelliformea</taxon>
        <taxon>Rhynchonellata</taxon>
        <taxon>Terebratellidina</taxon>
        <taxon>Laqueoidea</taxon>
        <taxon>Laqueidae</taxon>
        <taxon>Laqueus</taxon>
    </lineage>
</organism>
<evidence type="ECO:0000313" key="2">
    <source>
        <dbReference type="EMBL" id="BAS30481.1"/>
    </source>
</evidence>
<sequence>MKSTLDIIVIASLASLVHGQGYWGQQRPHLNTQGGVPNTVATQPGRSPVVSASLCQGHDFAMHVEIEGCTPERPTVHTPFMECTAVIKHTLKANRQFQRLMNYTTNPLEFIMRFPLVGRCPAPIMRKDFYLVTGKVVIDPIDRTKSYAVTTGCNLIVQWGSLQTDVRDTLLANGCRLAYDLKLQNPQLYQYTSRL</sequence>
<feature type="chain" id="PRO_5018132231" evidence="1">
    <location>
        <begin position="20"/>
        <end position="195"/>
    </location>
</feature>
<reference evidence="2" key="1">
    <citation type="journal article" date="2015" name="Proteome Sci.">
        <title>Proteome analysis of shell matrix proteins in the brachiopod Laqueus rubellus.</title>
        <authorList>
            <person name="Isowa Y."/>
            <person name="Sarashina I."/>
            <person name="Oshima K."/>
            <person name="Kito K."/>
            <person name="Hattori M."/>
            <person name="Endo K."/>
        </authorList>
    </citation>
    <scope>NUCLEOTIDE SEQUENCE</scope>
    <source>
        <tissue evidence="2">Mantle</tissue>
    </source>
</reference>
<name>A0A3G9CM06_LAQRU</name>
<accession>A0A3G9CM06</accession>